<dbReference type="Gene3D" id="2.60.40.1180">
    <property type="entry name" value="Golgi alpha-mannosidase II"/>
    <property type="match status" value="1"/>
</dbReference>
<accession>A0A449BF97</accession>
<evidence type="ECO:0000256" key="5">
    <source>
        <dbReference type="ARBA" id="ARBA00022801"/>
    </source>
</evidence>
<proteinExistence type="inferred from homology"/>
<dbReference type="PANTHER" id="PTHR10030">
    <property type="entry name" value="ALPHA-L-FUCOSIDASE"/>
    <property type="match status" value="1"/>
</dbReference>
<dbReference type="PANTHER" id="PTHR10030:SF37">
    <property type="entry name" value="ALPHA-L-FUCOSIDASE-RELATED"/>
    <property type="match status" value="1"/>
</dbReference>
<evidence type="ECO:0000313" key="8">
    <source>
        <dbReference type="EMBL" id="VEU81111.1"/>
    </source>
</evidence>
<keyword evidence="6" id="KW-0326">Glycosidase</keyword>
<evidence type="ECO:0000256" key="6">
    <source>
        <dbReference type="ARBA" id="ARBA00023295"/>
    </source>
</evidence>
<dbReference type="EC" id="3.2.1.51" evidence="3"/>
<evidence type="ECO:0000313" key="9">
    <source>
        <dbReference type="Proteomes" id="UP000289841"/>
    </source>
</evidence>
<protein>
    <recommendedName>
        <fullName evidence="3">alpha-L-fucosidase</fullName>
        <ecNumber evidence="3">3.2.1.51</ecNumber>
    </recommendedName>
</protein>
<evidence type="ECO:0000259" key="7">
    <source>
        <dbReference type="Pfam" id="PF01120"/>
    </source>
</evidence>
<dbReference type="GO" id="GO:0005764">
    <property type="term" value="C:lysosome"/>
    <property type="evidence" value="ECO:0007669"/>
    <property type="project" value="TreeGrafter"/>
</dbReference>
<dbReference type="RefSeq" id="WP_026390300.1">
    <property type="nucleotide sequence ID" value="NZ_LR215048.1"/>
</dbReference>
<dbReference type="KEGG" id="aaxa:NCTC10138_01503"/>
<evidence type="ECO:0000256" key="1">
    <source>
        <dbReference type="ARBA" id="ARBA00004071"/>
    </source>
</evidence>
<comment type="function">
    <text evidence="1">Alpha-L-fucosidase is responsible for hydrolyzing the alpha-1,6-linked fucose joined to the reducing-end N-acetylglucosamine of the carbohydrate moieties of glycoproteins.</text>
</comment>
<evidence type="ECO:0000256" key="4">
    <source>
        <dbReference type="ARBA" id="ARBA00022729"/>
    </source>
</evidence>
<name>A0A449BF97_HAPAX</name>
<feature type="domain" description="Glycoside hydrolase family 29 N-terminal" evidence="7">
    <location>
        <begin position="9"/>
        <end position="369"/>
    </location>
</feature>
<keyword evidence="5" id="KW-0378">Hydrolase</keyword>
<evidence type="ECO:0000256" key="2">
    <source>
        <dbReference type="ARBA" id="ARBA00007951"/>
    </source>
</evidence>
<keyword evidence="9" id="KW-1185">Reference proteome</keyword>
<dbReference type="SUPFAM" id="SSF51445">
    <property type="entry name" value="(Trans)glycosidases"/>
    <property type="match status" value="1"/>
</dbReference>
<dbReference type="EMBL" id="LR215048">
    <property type="protein sequence ID" value="VEU81111.1"/>
    <property type="molecule type" value="Genomic_DNA"/>
</dbReference>
<dbReference type="GO" id="GO:0004560">
    <property type="term" value="F:alpha-L-fucosidase activity"/>
    <property type="evidence" value="ECO:0007669"/>
    <property type="project" value="InterPro"/>
</dbReference>
<dbReference type="GO" id="GO:0016139">
    <property type="term" value="P:glycoside catabolic process"/>
    <property type="evidence" value="ECO:0007669"/>
    <property type="project" value="TreeGrafter"/>
</dbReference>
<evidence type="ECO:0000256" key="3">
    <source>
        <dbReference type="ARBA" id="ARBA00012662"/>
    </source>
</evidence>
<dbReference type="InterPro" id="IPR017853">
    <property type="entry name" value="GH"/>
</dbReference>
<sequence length="486" mass="57427">MYKKISEIEKVINEGPFKDTWESLQKKNIPSWFKNSKFGIFIHWGLYSVPAFNNEWYSRNMYIEGMEEFKHHIETYGAHKGFGYKDFIPMFKADKFDPSHWAKIIKKSGAKYVFPVAEHHDGFQMYKSDISKWNSYEMGPKKDILGELKNAFNNENLIFCTSTHRAEHWFFMSHGKKFESDIPQESRKGDFYWPSFEEKGAYDFQSEPKPSKEFLEDWLERTVEIIDKYDPKILYFDWWIQHEAFKPYLKKVAAYYYNNAFKNNKDVIIAYKHDAFVYGSGIVEIERGRFKELKHFPWQTETAIANNSWCYTNNLDYKTENDVLTLLIDVVSKNGNLLLNIGPKGDGSIPQYEEKMLENIGKWLEKNGEAIYESIPYLIFGEGSTIEIEGKFSEKKIEYKNDDFRFTANNGAVYVFVLNPRDTKRFNVKTLRKATEKTEGIFSSIKKVVLLETQKEVSFKHNEEFLTIELDKSYDNYPIVFKVEME</sequence>
<dbReference type="Proteomes" id="UP000289841">
    <property type="component" value="Chromosome"/>
</dbReference>
<dbReference type="InterPro" id="IPR057739">
    <property type="entry name" value="Glyco_hydro_29_N"/>
</dbReference>
<organism evidence="8 9">
    <name type="scientific">Haploplasma axanthum</name>
    <name type="common">Acholeplasma axanthum</name>
    <dbReference type="NCBI Taxonomy" id="29552"/>
    <lineage>
        <taxon>Bacteria</taxon>
        <taxon>Bacillati</taxon>
        <taxon>Mycoplasmatota</taxon>
        <taxon>Mollicutes</taxon>
        <taxon>Acholeplasmatales</taxon>
        <taxon>Acholeplasmataceae</taxon>
        <taxon>Haploplasma</taxon>
    </lineage>
</organism>
<dbReference type="PIRSF" id="PIRSF001092">
    <property type="entry name" value="Alpha-L-fucosidase"/>
    <property type="match status" value="1"/>
</dbReference>
<dbReference type="STRING" id="1278311.GCA_000428705_00674"/>
<reference evidence="8 9" key="1">
    <citation type="submission" date="2019-01" db="EMBL/GenBank/DDBJ databases">
        <authorList>
            <consortium name="Pathogen Informatics"/>
        </authorList>
    </citation>
    <scope>NUCLEOTIDE SEQUENCE [LARGE SCALE GENOMIC DNA]</scope>
    <source>
        <strain evidence="8 9">NCTC10138</strain>
    </source>
</reference>
<keyword evidence="4" id="KW-0732">Signal</keyword>
<dbReference type="Pfam" id="PF01120">
    <property type="entry name" value="Alpha_L_fucos"/>
    <property type="match status" value="1"/>
</dbReference>
<dbReference type="Gene3D" id="3.20.20.80">
    <property type="entry name" value="Glycosidases"/>
    <property type="match status" value="1"/>
</dbReference>
<dbReference type="AlphaFoldDB" id="A0A449BF97"/>
<comment type="similarity">
    <text evidence="2">Belongs to the glycosyl hydrolase 29 family.</text>
</comment>
<gene>
    <name evidence="8" type="ORF">NCTC10138_01503</name>
</gene>
<dbReference type="SMART" id="SM00812">
    <property type="entry name" value="Alpha_L_fucos"/>
    <property type="match status" value="1"/>
</dbReference>
<dbReference type="GO" id="GO:0006004">
    <property type="term" value="P:fucose metabolic process"/>
    <property type="evidence" value="ECO:0007669"/>
    <property type="project" value="InterPro"/>
</dbReference>
<dbReference type="InterPro" id="IPR000933">
    <property type="entry name" value="Glyco_hydro_29"/>
</dbReference>
<dbReference type="InterPro" id="IPR016286">
    <property type="entry name" value="FUC_metazoa-typ"/>
</dbReference>
<dbReference type="InterPro" id="IPR013780">
    <property type="entry name" value="Glyco_hydro_b"/>
</dbReference>